<evidence type="ECO:0008006" key="3">
    <source>
        <dbReference type="Google" id="ProtNLM"/>
    </source>
</evidence>
<accession>A0ABP5JM18</accession>
<reference evidence="2" key="1">
    <citation type="journal article" date="2019" name="Int. J. Syst. Evol. Microbiol.">
        <title>The Global Catalogue of Microorganisms (GCM) 10K type strain sequencing project: providing services to taxonomists for standard genome sequencing and annotation.</title>
        <authorList>
            <consortium name="The Broad Institute Genomics Platform"/>
            <consortium name="The Broad Institute Genome Sequencing Center for Infectious Disease"/>
            <person name="Wu L."/>
            <person name="Ma J."/>
        </authorList>
    </citation>
    <scope>NUCLEOTIDE SEQUENCE [LARGE SCALE GENOMIC DNA]</scope>
    <source>
        <strain evidence="2">JCM 15914</strain>
    </source>
</reference>
<dbReference type="InterPro" id="IPR032716">
    <property type="entry name" value="ACC_epsilon"/>
</dbReference>
<gene>
    <name evidence="1" type="ORF">GCM10009824_19680</name>
</gene>
<dbReference type="EMBL" id="BAAAQA010000018">
    <property type="protein sequence ID" value="GAA2118991.1"/>
    <property type="molecule type" value="Genomic_DNA"/>
</dbReference>
<name>A0ABP5JM18_9MICC</name>
<proteinExistence type="predicted"/>
<dbReference type="Pfam" id="PF13822">
    <property type="entry name" value="ACC_epsilon"/>
    <property type="match status" value="1"/>
</dbReference>
<organism evidence="1 2">
    <name type="scientific">Kocuria atrinae</name>
    <dbReference type="NCBI Taxonomy" id="592377"/>
    <lineage>
        <taxon>Bacteria</taxon>
        <taxon>Bacillati</taxon>
        <taxon>Actinomycetota</taxon>
        <taxon>Actinomycetes</taxon>
        <taxon>Micrococcales</taxon>
        <taxon>Micrococcaceae</taxon>
        <taxon>Kocuria</taxon>
    </lineage>
</organism>
<evidence type="ECO:0000313" key="1">
    <source>
        <dbReference type="EMBL" id="GAA2118991.1"/>
    </source>
</evidence>
<evidence type="ECO:0000313" key="2">
    <source>
        <dbReference type="Proteomes" id="UP001500166"/>
    </source>
</evidence>
<sequence length="91" mass="10185">MTAREKAQEAVSRLESVDADDKREPLFTVTRGNPTAEELAALTAVFMAHDNTAGDSHAAPVRVPRVQSRRMRLGMKLRPGWGAWRRTRPET</sequence>
<protein>
    <recommendedName>
        <fullName evidence="3">Acyl-CoA carboxylase subunit epsilon</fullName>
    </recommendedName>
</protein>
<dbReference type="RefSeq" id="WP_344224848.1">
    <property type="nucleotide sequence ID" value="NZ_BAAAQA010000018.1"/>
</dbReference>
<keyword evidence="2" id="KW-1185">Reference proteome</keyword>
<dbReference type="Proteomes" id="UP001500166">
    <property type="component" value="Unassembled WGS sequence"/>
</dbReference>
<comment type="caution">
    <text evidence="1">The sequence shown here is derived from an EMBL/GenBank/DDBJ whole genome shotgun (WGS) entry which is preliminary data.</text>
</comment>